<reference evidence="3" key="1">
    <citation type="submission" date="2023-06" db="EMBL/GenBank/DDBJ databases">
        <title>Conoideocrella luteorostrata (Hypocreales: Clavicipitaceae), a potential biocontrol fungus for elongate hemlock scale in United States Christmas tree production areas.</title>
        <authorList>
            <person name="Barrett H."/>
            <person name="Lovett B."/>
            <person name="Macias A.M."/>
            <person name="Stajich J.E."/>
            <person name="Kasson M.T."/>
        </authorList>
    </citation>
    <scope>NUCLEOTIDE SEQUENCE</scope>
    <source>
        <strain evidence="3">ARSEF 14590</strain>
    </source>
</reference>
<dbReference type="EMBL" id="JASWJB010000163">
    <property type="protein sequence ID" value="KAK2594577.1"/>
    <property type="molecule type" value="Genomic_DNA"/>
</dbReference>
<dbReference type="SUPFAM" id="SSF51735">
    <property type="entry name" value="NAD(P)-binding Rossmann-fold domains"/>
    <property type="match status" value="1"/>
</dbReference>
<dbReference type="Pfam" id="PF00106">
    <property type="entry name" value="adh_short"/>
    <property type="match status" value="1"/>
</dbReference>
<keyword evidence="4" id="KW-1185">Reference proteome</keyword>
<organism evidence="3 4">
    <name type="scientific">Conoideocrella luteorostrata</name>
    <dbReference type="NCBI Taxonomy" id="1105319"/>
    <lineage>
        <taxon>Eukaryota</taxon>
        <taxon>Fungi</taxon>
        <taxon>Dikarya</taxon>
        <taxon>Ascomycota</taxon>
        <taxon>Pezizomycotina</taxon>
        <taxon>Sordariomycetes</taxon>
        <taxon>Hypocreomycetidae</taxon>
        <taxon>Hypocreales</taxon>
        <taxon>Clavicipitaceae</taxon>
        <taxon>Conoideocrella</taxon>
    </lineage>
</organism>
<dbReference type="PANTHER" id="PTHR43669">
    <property type="entry name" value="5-KETO-D-GLUCONATE 5-REDUCTASE"/>
    <property type="match status" value="1"/>
</dbReference>
<evidence type="ECO:0000313" key="3">
    <source>
        <dbReference type="EMBL" id="KAK2594577.1"/>
    </source>
</evidence>
<comment type="similarity">
    <text evidence="1">Belongs to the short-chain dehydrogenases/reductases (SDR) family.</text>
</comment>
<evidence type="ECO:0000313" key="4">
    <source>
        <dbReference type="Proteomes" id="UP001251528"/>
    </source>
</evidence>
<evidence type="ECO:0000256" key="2">
    <source>
        <dbReference type="ARBA" id="ARBA00023002"/>
    </source>
</evidence>
<dbReference type="PANTHER" id="PTHR43669:SF4">
    <property type="entry name" value="SHORT-CHAIN DEHYDROGENASE"/>
    <property type="match status" value="1"/>
</dbReference>
<keyword evidence="2" id="KW-0560">Oxidoreductase</keyword>
<dbReference type="Gene3D" id="3.40.50.720">
    <property type="entry name" value="NAD(P)-binding Rossmann-like Domain"/>
    <property type="match status" value="1"/>
</dbReference>
<name>A0AAJ0CN15_9HYPO</name>
<proteinExistence type="inferred from homology"/>
<dbReference type="AlphaFoldDB" id="A0AAJ0CN15"/>
<sequence length="229" mass="24557">MSRVALIFGYGANIGKSVAASFAAKGYKIAAVSRSAKHSESSPDYLSIKADLSDPSSVEGVFARVTSELGHPSVVIYNSSATSVKNTDPIAEQLSALQSDNNVNIVSPYIAAQLATKSFAQLPAEPSKTFIYTGNKLNFIVVRPLLGLGVGKSGGAHLMHYLAEEYRDQGYKFYFADERKADGAAVYGAIDGPAHGEFYTHLAEKKEQGPWLATFVKDQGYTKFSDSVV</sequence>
<dbReference type="InterPro" id="IPR002347">
    <property type="entry name" value="SDR_fam"/>
</dbReference>
<dbReference type="InterPro" id="IPR036291">
    <property type="entry name" value="NAD(P)-bd_dom_sf"/>
</dbReference>
<evidence type="ECO:0000256" key="1">
    <source>
        <dbReference type="ARBA" id="ARBA00006484"/>
    </source>
</evidence>
<evidence type="ECO:0008006" key="5">
    <source>
        <dbReference type="Google" id="ProtNLM"/>
    </source>
</evidence>
<accession>A0AAJ0CN15</accession>
<gene>
    <name evidence="3" type="ORF">QQS21_007707</name>
</gene>
<dbReference type="Proteomes" id="UP001251528">
    <property type="component" value="Unassembled WGS sequence"/>
</dbReference>
<dbReference type="GO" id="GO:0016491">
    <property type="term" value="F:oxidoreductase activity"/>
    <property type="evidence" value="ECO:0007669"/>
    <property type="project" value="UniProtKB-KW"/>
</dbReference>
<protein>
    <recommendedName>
        <fullName evidence="5">NAD(P)-binding protein</fullName>
    </recommendedName>
</protein>
<comment type="caution">
    <text evidence="3">The sequence shown here is derived from an EMBL/GenBank/DDBJ whole genome shotgun (WGS) entry which is preliminary data.</text>
</comment>